<proteinExistence type="predicted"/>
<gene>
    <name evidence="1" type="ORF">BSOLF_2042</name>
</gene>
<accession>A0A2R6Y3E7</accession>
<protein>
    <submittedName>
        <fullName evidence="1">Uncharacterized protein</fullName>
    </submittedName>
</protein>
<sequence length="103" mass="11619">MLIIDQSEAWARLGSIGVLRASREEAARGKEALLSGIARRVEEGHRLESVEKSNRAIQEIARDRSLPPEKTAIGQFFEPPLVPVSIRFVDDTERRGLWVDVRL</sequence>
<dbReference type="Pfam" id="PF20074">
    <property type="entry name" value="DUF6470"/>
    <property type="match status" value="1"/>
</dbReference>
<evidence type="ECO:0000313" key="2">
    <source>
        <dbReference type="Proteomes" id="UP000244338"/>
    </source>
</evidence>
<name>A0A2R6Y3E7_9BACL</name>
<dbReference type="Proteomes" id="UP000244338">
    <property type="component" value="Unassembled WGS sequence"/>
</dbReference>
<reference evidence="2" key="1">
    <citation type="journal article" date="2018" name="Sci. Rep.">
        <title>Lignite coal burning seam in the remote Altai Mountains harbors a hydrogen-driven thermophilic microbial community.</title>
        <authorList>
            <person name="Kadnikov V.V."/>
            <person name="Mardanov A.V."/>
            <person name="Ivasenko D.A."/>
            <person name="Antsiferov D.V."/>
            <person name="Beletsky A.V."/>
            <person name="Karnachuk O.V."/>
            <person name="Ravin N.V."/>
        </authorList>
    </citation>
    <scope>NUCLEOTIDE SEQUENCE [LARGE SCALE GENOMIC DNA]</scope>
</reference>
<comment type="caution">
    <text evidence="1">The sequence shown here is derived from an EMBL/GenBank/DDBJ whole genome shotgun (WGS) entry which is preliminary data.</text>
</comment>
<organism evidence="1 2">
    <name type="scientific">Candidatus Carbonibacillus altaicus</name>
    <dbReference type="NCBI Taxonomy" id="2163959"/>
    <lineage>
        <taxon>Bacteria</taxon>
        <taxon>Bacillati</taxon>
        <taxon>Bacillota</taxon>
        <taxon>Bacilli</taxon>
        <taxon>Bacillales</taxon>
        <taxon>Candidatus Carbonibacillus</taxon>
    </lineage>
</organism>
<dbReference type="InterPro" id="IPR045527">
    <property type="entry name" value="DUF6470"/>
</dbReference>
<evidence type="ECO:0000313" key="1">
    <source>
        <dbReference type="EMBL" id="PTQ57172.1"/>
    </source>
</evidence>
<dbReference type="EMBL" id="PEBX01000011">
    <property type="protein sequence ID" value="PTQ57172.1"/>
    <property type="molecule type" value="Genomic_DNA"/>
</dbReference>
<dbReference type="AlphaFoldDB" id="A0A2R6Y3E7"/>